<dbReference type="GO" id="GO:0000976">
    <property type="term" value="F:transcription cis-regulatory region binding"/>
    <property type="evidence" value="ECO:0007669"/>
    <property type="project" value="TreeGrafter"/>
</dbReference>
<evidence type="ECO:0000259" key="5">
    <source>
        <dbReference type="PROSITE" id="PS50977"/>
    </source>
</evidence>
<organism evidence="6 7">
    <name type="scientific">Flexivirga endophytica</name>
    <dbReference type="NCBI Taxonomy" id="1849103"/>
    <lineage>
        <taxon>Bacteria</taxon>
        <taxon>Bacillati</taxon>
        <taxon>Actinomycetota</taxon>
        <taxon>Actinomycetes</taxon>
        <taxon>Micrococcales</taxon>
        <taxon>Dermacoccaceae</taxon>
        <taxon>Flexivirga</taxon>
    </lineage>
</organism>
<dbReference type="SUPFAM" id="SSF48498">
    <property type="entry name" value="Tetracyclin repressor-like, C-terminal domain"/>
    <property type="match status" value="1"/>
</dbReference>
<dbReference type="RefSeq" id="WP_188836052.1">
    <property type="nucleotide sequence ID" value="NZ_BMHI01000002.1"/>
</dbReference>
<dbReference type="PROSITE" id="PS50977">
    <property type="entry name" value="HTH_TETR_2"/>
    <property type="match status" value="1"/>
</dbReference>
<keyword evidence="1" id="KW-0805">Transcription regulation</keyword>
<feature type="DNA-binding region" description="H-T-H motif" evidence="4">
    <location>
        <begin position="33"/>
        <end position="52"/>
    </location>
</feature>
<proteinExistence type="predicted"/>
<dbReference type="EMBL" id="BMHI01000002">
    <property type="protein sequence ID" value="GGB23425.1"/>
    <property type="molecule type" value="Genomic_DNA"/>
</dbReference>
<dbReference type="Pfam" id="PF00440">
    <property type="entry name" value="TetR_N"/>
    <property type="match status" value="1"/>
</dbReference>
<gene>
    <name evidence="6" type="ORF">GCM10011492_11640</name>
</gene>
<name>A0A916T0R9_9MICO</name>
<dbReference type="PANTHER" id="PTHR30055:SF234">
    <property type="entry name" value="HTH-TYPE TRANSCRIPTIONAL REGULATOR BETI"/>
    <property type="match status" value="1"/>
</dbReference>
<evidence type="ECO:0000256" key="4">
    <source>
        <dbReference type="PROSITE-ProRule" id="PRU00335"/>
    </source>
</evidence>
<reference evidence="6" key="1">
    <citation type="journal article" date="2014" name="Int. J. Syst. Evol. Microbiol.">
        <title>Complete genome sequence of Corynebacterium casei LMG S-19264T (=DSM 44701T), isolated from a smear-ripened cheese.</title>
        <authorList>
            <consortium name="US DOE Joint Genome Institute (JGI-PGF)"/>
            <person name="Walter F."/>
            <person name="Albersmeier A."/>
            <person name="Kalinowski J."/>
            <person name="Ruckert C."/>
        </authorList>
    </citation>
    <scope>NUCLEOTIDE SEQUENCE</scope>
    <source>
        <strain evidence="6">CGMCC 1.15085</strain>
    </source>
</reference>
<dbReference type="AlphaFoldDB" id="A0A916T0R9"/>
<reference evidence="6" key="2">
    <citation type="submission" date="2020-09" db="EMBL/GenBank/DDBJ databases">
        <authorList>
            <person name="Sun Q."/>
            <person name="Zhou Y."/>
        </authorList>
    </citation>
    <scope>NUCLEOTIDE SEQUENCE</scope>
    <source>
        <strain evidence="6">CGMCC 1.15085</strain>
    </source>
</reference>
<feature type="domain" description="HTH tetR-type" evidence="5">
    <location>
        <begin position="10"/>
        <end position="70"/>
    </location>
</feature>
<dbReference type="PANTHER" id="PTHR30055">
    <property type="entry name" value="HTH-TYPE TRANSCRIPTIONAL REGULATOR RUTR"/>
    <property type="match status" value="1"/>
</dbReference>
<sequence length="202" mass="22688">MARTPQPLDPAREEDLLVTAARQFASAGYAGTSLNNVIVEAGWGKSSFYHYFSTKRRLHDHVVDTLAARLTDGVQIPDTVRLSGADFWASMADLLDGFVRAARLHPETSYLGEMFHGPISDDDGRLQELRGDVEHWLRHAIVRGRKVGVVRDDLPEQLLIELTLTVLQTLDRWAVRHKVVAGGDPESPNLFLQLVRDLVERR</sequence>
<keyword evidence="2 4" id="KW-0238">DNA-binding</keyword>
<dbReference type="GO" id="GO:0003700">
    <property type="term" value="F:DNA-binding transcription factor activity"/>
    <property type="evidence" value="ECO:0007669"/>
    <property type="project" value="TreeGrafter"/>
</dbReference>
<evidence type="ECO:0000256" key="1">
    <source>
        <dbReference type="ARBA" id="ARBA00023015"/>
    </source>
</evidence>
<evidence type="ECO:0000313" key="6">
    <source>
        <dbReference type="EMBL" id="GGB23425.1"/>
    </source>
</evidence>
<dbReference type="Proteomes" id="UP000636793">
    <property type="component" value="Unassembled WGS sequence"/>
</dbReference>
<keyword evidence="3" id="KW-0804">Transcription</keyword>
<dbReference type="SUPFAM" id="SSF46689">
    <property type="entry name" value="Homeodomain-like"/>
    <property type="match status" value="1"/>
</dbReference>
<protein>
    <recommendedName>
        <fullName evidence="5">HTH tetR-type domain-containing protein</fullName>
    </recommendedName>
</protein>
<dbReference type="InterPro" id="IPR050109">
    <property type="entry name" value="HTH-type_TetR-like_transc_reg"/>
</dbReference>
<comment type="caution">
    <text evidence="6">The sequence shown here is derived from an EMBL/GenBank/DDBJ whole genome shotgun (WGS) entry which is preliminary data.</text>
</comment>
<dbReference type="InterPro" id="IPR009057">
    <property type="entry name" value="Homeodomain-like_sf"/>
</dbReference>
<dbReference type="InterPro" id="IPR036271">
    <property type="entry name" value="Tet_transcr_reg_TetR-rel_C_sf"/>
</dbReference>
<keyword evidence="7" id="KW-1185">Reference proteome</keyword>
<evidence type="ECO:0000256" key="2">
    <source>
        <dbReference type="ARBA" id="ARBA00023125"/>
    </source>
</evidence>
<evidence type="ECO:0000256" key="3">
    <source>
        <dbReference type="ARBA" id="ARBA00023163"/>
    </source>
</evidence>
<evidence type="ECO:0000313" key="7">
    <source>
        <dbReference type="Proteomes" id="UP000636793"/>
    </source>
</evidence>
<accession>A0A916T0R9</accession>
<dbReference type="Gene3D" id="1.10.357.10">
    <property type="entry name" value="Tetracycline Repressor, domain 2"/>
    <property type="match status" value="1"/>
</dbReference>
<dbReference type="InterPro" id="IPR001647">
    <property type="entry name" value="HTH_TetR"/>
</dbReference>